<evidence type="ECO:0000256" key="9">
    <source>
        <dbReference type="SAM" id="Phobius"/>
    </source>
</evidence>
<dbReference type="PANTHER" id="PTHR45695">
    <property type="entry name" value="LEUCOKININ RECEPTOR-RELATED"/>
    <property type="match status" value="1"/>
</dbReference>
<evidence type="ECO:0000256" key="8">
    <source>
        <dbReference type="ARBA" id="ARBA00023224"/>
    </source>
</evidence>
<keyword evidence="12" id="KW-1185">Reference proteome</keyword>
<evidence type="ECO:0000256" key="7">
    <source>
        <dbReference type="ARBA" id="ARBA00023170"/>
    </source>
</evidence>
<comment type="similarity">
    <text evidence="2">Belongs to the G-protein coupled receptor 1 family.</text>
</comment>
<feature type="transmembrane region" description="Helical" evidence="9">
    <location>
        <begin position="33"/>
        <end position="55"/>
    </location>
</feature>
<keyword evidence="6 9" id="KW-0472">Membrane</keyword>
<dbReference type="Gene3D" id="1.20.1070.10">
    <property type="entry name" value="Rhodopsin 7-helix transmembrane proteins"/>
    <property type="match status" value="1"/>
</dbReference>
<dbReference type="Pfam" id="PF00001">
    <property type="entry name" value="7tm_1"/>
    <property type="match status" value="1"/>
</dbReference>
<dbReference type="PROSITE" id="PS50262">
    <property type="entry name" value="G_PROTEIN_RECEP_F1_2"/>
    <property type="match status" value="1"/>
</dbReference>
<dbReference type="InterPro" id="IPR000276">
    <property type="entry name" value="GPCR_Rhodpsn"/>
</dbReference>
<evidence type="ECO:0000256" key="2">
    <source>
        <dbReference type="ARBA" id="ARBA00010663"/>
    </source>
</evidence>
<dbReference type="SUPFAM" id="SSF81321">
    <property type="entry name" value="Family A G protein-coupled receptor-like"/>
    <property type="match status" value="1"/>
</dbReference>
<name>A0A834M4Y4_RHYFE</name>
<evidence type="ECO:0000313" key="12">
    <source>
        <dbReference type="Proteomes" id="UP000625711"/>
    </source>
</evidence>
<protein>
    <recommendedName>
        <fullName evidence="10">G-protein coupled receptors family 1 profile domain-containing protein</fullName>
    </recommendedName>
</protein>
<evidence type="ECO:0000256" key="5">
    <source>
        <dbReference type="ARBA" id="ARBA00023040"/>
    </source>
</evidence>
<dbReference type="GO" id="GO:0005886">
    <property type="term" value="C:plasma membrane"/>
    <property type="evidence" value="ECO:0007669"/>
    <property type="project" value="TreeGrafter"/>
</dbReference>
<dbReference type="OrthoDB" id="5953793at2759"/>
<proteinExistence type="inferred from homology"/>
<keyword evidence="3 9" id="KW-0812">Transmembrane</keyword>
<keyword evidence="4 9" id="KW-1133">Transmembrane helix</keyword>
<keyword evidence="8" id="KW-0807">Transducer</keyword>
<sequence length="144" mass="16473">MNSSVEHLNVARGDLFTEEKIIELFEQNHFVVIGLYAAVFVTALFANLLVIVTVFKDKFMQNVTNYFLVNLSVADLLVALICMPNAAWRAYTDIYRFGLFTCKISAYLQFRQNEAQTQLQKEKGSYYAAVIRAGKPERPDKKPH</sequence>
<reference evidence="11" key="1">
    <citation type="submission" date="2020-08" db="EMBL/GenBank/DDBJ databases">
        <title>Genome sequencing and assembly of the red palm weevil Rhynchophorus ferrugineus.</title>
        <authorList>
            <person name="Dias G.B."/>
            <person name="Bergman C.M."/>
            <person name="Manee M."/>
        </authorList>
    </citation>
    <scope>NUCLEOTIDE SEQUENCE</scope>
    <source>
        <strain evidence="11">AA-2017</strain>
        <tissue evidence="11">Whole larva</tissue>
    </source>
</reference>
<keyword evidence="5" id="KW-0297">G-protein coupled receptor</keyword>
<feature type="domain" description="G-protein coupled receptors family 1 profile" evidence="10">
    <location>
        <begin position="46"/>
        <end position="108"/>
    </location>
</feature>
<dbReference type="InterPro" id="IPR017452">
    <property type="entry name" value="GPCR_Rhodpsn_7TM"/>
</dbReference>
<evidence type="ECO:0000259" key="10">
    <source>
        <dbReference type="PROSITE" id="PS50262"/>
    </source>
</evidence>
<comment type="caution">
    <text evidence="11">The sequence shown here is derived from an EMBL/GenBank/DDBJ whole genome shotgun (WGS) entry which is preliminary data.</text>
</comment>
<organism evidence="11 12">
    <name type="scientific">Rhynchophorus ferrugineus</name>
    <name type="common">Red palm weevil</name>
    <name type="synonym">Curculio ferrugineus</name>
    <dbReference type="NCBI Taxonomy" id="354439"/>
    <lineage>
        <taxon>Eukaryota</taxon>
        <taxon>Metazoa</taxon>
        <taxon>Ecdysozoa</taxon>
        <taxon>Arthropoda</taxon>
        <taxon>Hexapoda</taxon>
        <taxon>Insecta</taxon>
        <taxon>Pterygota</taxon>
        <taxon>Neoptera</taxon>
        <taxon>Endopterygota</taxon>
        <taxon>Coleoptera</taxon>
        <taxon>Polyphaga</taxon>
        <taxon>Cucujiformia</taxon>
        <taxon>Curculionidae</taxon>
        <taxon>Dryophthorinae</taxon>
        <taxon>Rhynchophorus</taxon>
    </lineage>
</organism>
<dbReference type="PANTHER" id="PTHR45695:SF15">
    <property type="entry name" value="OPSIN RH2"/>
    <property type="match status" value="1"/>
</dbReference>
<evidence type="ECO:0000256" key="1">
    <source>
        <dbReference type="ARBA" id="ARBA00004141"/>
    </source>
</evidence>
<dbReference type="Proteomes" id="UP000625711">
    <property type="component" value="Unassembled WGS sequence"/>
</dbReference>
<dbReference type="EMBL" id="JAACXV010013809">
    <property type="protein sequence ID" value="KAF7272216.1"/>
    <property type="molecule type" value="Genomic_DNA"/>
</dbReference>
<evidence type="ECO:0000256" key="3">
    <source>
        <dbReference type="ARBA" id="ARBA00022692"/>
    </source>
</evidence>
<gene>
    <name evidence="11" type="ORF">GWI33_014985</name>
</gene>
<dbReference type="GO" id="GO:0004930">
    <property type="term" value="F:G protein-coupled receptor activity"/>
    <property type="evidence" value="ECO:0007669"/>
    <property type="project" value="UniProtKB-KW"/>
</dbReference>
<accession>A0A834M4Y4</accession>
<keyword evidence="7" id="KW-0675">Receptor</keyword>
<evidence type="ECO:0000256" key="6">
    <source>
        <dbReference type="ARBA" id="ARBA00023136"/>
    </source>
</evidence>
<dbReference type="AlphaFoldDB" id="A0A834M4Y4"/>
<evidence type="ECO:0000256" key="4">
    <source>
        <dbReference type="ARBA" id="ARBA00022989"/>
    </source>
</evidence>
<dbReference type="PRINTS" id="PR00237">
    <property type="entry name" value="GPCRRHODOPSN"/>
</dbReference>
<feature type="transmembrane region" description="Helical" evidence="9">
    <location>
        <begin position="67"/>
        <end position="88"/>
    </location>
</feature>
<evidence type="ECO:0000313" key="11">
    <source>
        <dbReference type="EMBL" id="KAF7272216.1"/>
    </source>
</evidence>
<comment type="subcellular location">
    <subcellularLocation>
        <location evidence="1">Membrane</location>
        <topology evidence="1">Multi-pass membrane protein</topology>
    </subcellularLocation>
</comment>